<dbReference type="AlphaFoldDB" id="A0A1H4X8L3"/>
<gene>
    <name evidence="3" type="ORF">SAMN05444164_3402</name>
</gene>
<dbReference type="PANTHER" id="PTHR43048:SF3">
    <property type="entry name" value="METHYLMALONYL-COA EPIMERASE, MITOCHONDRIAL"/>
    <property type="match status" value="1"/>
</dbReference>
<dbReference type="RefSeq" id="WP_092117058.1">
    <property type="nucleotide sequence ID" value="NZ_FNTH01000001.1"/>
</dbReference>
<dbReference type="PROSITE" id="PS51819">
    <property type="entry name" value="VOC"/>
    <property type="match status" value="1"/>
</dbReference>
<dbReference type="GO" id="GO:0051213">
    <property type="term" value="F:dioxygenase activity"/>
    <property type="evidence" value="ECO:0007669"/>
    <property type="project" value="UniProtKB-KW"/>
</dbReference>
<accession>A0A1H4X8L3</accession>
<organism evidence="3 4">
    <name type="scientific">Bradyrhizobium erythrophlei</name>
    <dbReference type="NCBI Taxonomy" id="1437360"/>
    <lineage>
        <taxon>Bacteria</taxon>
        <taxon>Pseudomonadati</taxon>
        <taxon>Pseudomonadota</taxon>
        <taxon>Alphaproteobacteria</taxon>
        <taxon>Hyphomicrobiales</taxon>
        <taxon>Nitrobacteraceae</taxon>
        <taxon>Bradyrhizobium</taxon>
    </lineage>
</organism>
<proteinExistence type="predicted"/>
<evidence type="ECO:0000259" key="2">
    <source>
        <dbReference type="PROSITE" id="PS51819"/>
    </source>
</evidence>
<keyword evidence="3" id="KW-0223">Dioxygenase</keyword>
<sequence length="140" mass="15460">MQENVPLTIGVDHVGLTVRDLALTRKFFCDCLGWRVVGENPSYPAAFVSDGNAIVTLWQVEDPESCVPFERRRNLGLHHLALKVVDHNALDALHARVAAWPGTVIEFAPERSGKGPKFHFMIREPSGIRIEFACVSPATG</sequence>
<evidence type="ECO:0000313" key="3">
    <source>
        <dbReference type="EMBL" id="SED01181.1"/>
    </source>
</evidence>
<dbReference type="EMBL" id="FNTH01000001">
    <property type="protein sequence ID" value="SED01181.1"/>
    <property type="molecule type" value="Genomic_DNA"/>
</dbReference>
<reference evidence="3 4" key="1">
    <citation type="submission" date="2016-10" db="EMBL/GenBank/DDBJ databases">
        <authorList>
            <person name="de Groot N.N."/>
        </authorList>
    </citation>
    <scope>NUCLEOTIDE SEQUENCE [LARGE SCALE GENOMIC DNA]</scope>
    <source>
        <strain evidence="3 4">MT12</strain>
    </source>
</reference>
<keyword evidence="3" id="KW-0560">Oxidoreductase</keyword>
<keyword evidence="1" id="KW-0479">Metal-binding</keyword>
<dbReference type="InterPro" id="IPR051785">
    <property type="entry name" value="MMCE/EMCE_epimerase"/>
</dbReference>
<dbReference type="Pfam" id="PF00903">
    <property type="entry name" value="Glyoxalase"/>
    <property type="match status" value="1"/>
</dbReference>
<protein>
    <submittedName>
        <fullName evidence="3">Catechol 2,3-dioxygenase</fullName>
    </submittedName>
</protein>
<dbReference type="InterPro" id="IPR037523">
    <property type="entry name" value="VOC_core"/>
</dbReference>
<dbReference type="SUPFAM" id="SSF54593">
    <property type="entry name" value="Glyoxalase/Bleomycin resistance protein/Dihydroxybiphenyl dioxygenase"/>
    <property type="match status" value="1"/>
</dbReference>
<dbReference type="OrthoDB" id="793940at2"/>
<dbReference type="Proteomes" id="UP000198992">
    <property type="component" value="Unassembled WGS sequence"/>
</dbReference>
<dbReference type="PANTHER" id="PTHR43048">
    <property type="entry name" value="METHYLMALONYL-COA EPIMERASE"/>
    <property type="match status" value="1"/>
</dbReference>
<feature type="domain" description="VOC" evidence="2">
    <location>
        <begin position="10"/>
        <end position="135"/>
    </location>
</feature>
<name>A0A1H4X8L3_9BRAD</name>
<dbReference type="Gene3D" id="3.10.180.10">
    <property type="entry name" value="2,3-Dihydroxybiphenyl 1,2-Dioxygenase, domain 1"/>
    <property type="match status" value="1"/>
</dbReference>
<dbReference type="GO" id="GO:0046872">
    <property type="term" value="F:metal ion binding"/>
    <property type="evidence" value="ECO:0007669"/>
    <property type="project" value="UniProtKB-KW"/>
</dbReference>
<dbReference type="GO" id="GO:0004493">
    <property type="term" value="F:methylmalonyl-CoA epimerase activity"/>
    <property type="evidence" value="ECO:0007669"/>
    <property type="project" value="TreeGrafter"/>
</dbReference>
<evidence type="ECO:0000313" key="4">
    <source>
        <dbReference type="Proteomes" id="UP000198992"/>
    </source>
</evidence>
<dbReference type="InterPro" id="IPR004360">
    <property type="entry name" value="Glyas_Fos-R_dOase_dom"/>
</dbReference>
<evidence type="ECO:0000256" key="1">
    <source>
        <dbReference type="ARBA" id="ARBA00022723"/>
    </source>
</evidence>
<dbReference type="GO" id="GO:0046491">
    <property type="term" value="P:L-methylmalonyl-CoA metabolic process"/>
    <property type="evidence" value="ECO:0007669"/>
    <property type="project" value="TreeGrafter"/>
</dbReference>
<dbReference type="InterPro" id="IPR029068">
    <property type="entry name" value="Glyas_Bleomycin-R_OHBP_Dase"/>
</dbReference>